<keyword evidence="6 7" id="KW-0472">Membrane</keyword>
<dbReference type="Pfam" id="PF02534">
    <property type="entry name" value="T4SS-DNA_transf"/>
    <property type="match status" value="1"/>
</dbReference>
<protein>
    <submittedName>
        <fullName evidence="8">Ti-type conjugative transfer system protein TraG</fullName>
    </submittedName>
</protein>
<keyword evidence="9" id="KW-1185">Reference proteome</keyword>
<dbReference type="SUPFAM" id="SSF52540">
    <property type="entry name" value="P-loop containing nucleoside triphosphate hydrolases"/>
    <property type="match status" value="1"/>
</dbReference>
<evidence type="ECO:0000313" key="9">
    <source>
        <dbReference type="Proteomes" id="UP001499988"/>
    </source>
</evidence>
<keyword evidence="4 7" id="KW-0812">Transmembrane</keyword>
<evidence type="ECO:0000256" key="7">
    <source>
        <dbReference type="SAM" id="Phobius"/>
    </source>
</evidence>
<comment type="caution">
    <text evidence="8">The sequence shown here is derived from an EMBL/GenBank/DDBJ whole genome shotgun (WGS) entry which is preliminary data.</text>
</comment>
<evidence type="ECO:0000256" key="5">
    <source>
        <dbReference type="ARBA" id="ARBA00022989"/>
    </source>
</evidence>
<proteinExistence type="inferred from homology"/>
<dbReference type="InterPro" id="IPR051539">
    <property type="entry name" value="T4SS-coupling_protein"/>
</dbReference>
<sequence length="602" mass="66367">MLPFLLSKLFTIGWPLLLWWLVRYLAGSLAIGSVFYGAAITAAPALLFAVMALACTLVGNQRQYIVVFGLGSVLSGGIALYLEAARWQPYLSQVGLFDLVRQLDWPLLLSASVCFLLPALPLTPANRWFHLWRSQKLSRGLHGSAQWMTMAKARERLSNGSLVIGEAYEPSKAPKLGGKAPLLLADGKGGHLLTVAGSGSGKTVSVAMPNVLNWQGPLVVHDPKGELHQDCHRHRMRMGRKVLQLNPAALDSDTLNVLDWLEPDSESVVDNCQAIASWLSDGEGEGKDQYFDAEAQKLVVTLLLYVLLEPELPSQKRHLGTVRELLVNGYLDRTLKYIAAKEAGFAFGVPQQFASELYTILTTAEGQWAGIFGHASKMTAWLTQPRLAKLVCGDAGRGTLPCKSTVGTEVDVFVCVPLKTLDANPAVVRLIIGTLLTLKYEIPVQAEPIQTLFLLDEMPRLKRMELLETARDAGRGFGVLLWTIMQDIGQLERYYQSSGRQSWFENAYIKTFFGINDFDTAKMISDSLGTTTQVQQTVSGGRGLGDSTSFQAIARPLLTPEEVMTMTVDEDGNPDEQIVFVRSQPPLRCGMAKHYRRKEFKQ</sequence>
<dbReference type="RefSeq" id="WP_345333437.1">
    <property type="nucleotide sequence ID" value="NZ_BAABJZ010000007.1"/>
</dbReference>
<feature type="transmembrane region" description="Helical" evidence="7">
    <location>
        <begin position="34"/>
        <end position="58"/>
    </location>
</feature>
<evidence type="ECO:0000256" key="4">
    <source>
        <dbReference type="ARBA" id="ARBA00022692"/>
    </source>
</evidence>
<name>A0ABP9EE73_9GAMM</name>
<dbReference type="PANTHER" id="PTHR37937">
    <property type="entry name" value="CONJUGATIVE TRANSFER: DNA TRANSPORT"/>
    <property type="match status" value="1"/>
</dbReference>
<accession>A0ABP9EE73</accession>
<dbReference type="Gene3D" id="3.40.50.300">
    <property type="entry name" value="P-loop containing nucleotide triphosphate hydrolases"/>
    <property type="match status" value="2"/>
</dbReference>
<dbReference type="EMBL" id="BAABJZ010000007">
    <property type="protein sequence ID" value="GAA4875914.1"/>
    <property type="molecule type" value="Genomic_DNA"/>
</dbReference>
<reference evidence="9" key="1">
    <citation type="journal article" date="2019" name="Int. J. Syst. Evol. Microbiol.">
        <title>The Global Catalogue of Microorganisms (GCM) 10K type strain sequencing project: providing services to taxonomists for standard genome sequencing and annotation.</title>
        <authorList>
            <consortium name="The Broad Institute Genomics Platform"/>
            <consortium name="The Broad Institute Genome Sequencing Center for Infectious Disease"/>
            <person name="Wu L."/>
            <person name="Ma J."/>
        </authorList>
    </citation>
    <scope>NUCLEOTIDE SEQUENCE [LARGE SCALE GENOMIC DNA]</scope>
    <source>
        <strain evidence="9">JCM 18401</strain>
    </source>
</reference>
<feature type="transmembrane region" description="Helical" evidence="7">
    <location>
        <begin position="5"/>
        <end position="22"/>
    </location>
</feature>
<keyword evidence="5 7" id="KW-1133">Transmembrane helix</keyword>
<comment type="subcellular location">
    <subcellularLocation>
        <location evidence="1">Cell membrane</location>
        <topology evidence="1">Multi-pass membrane protein</topology>
    </subcellularLocation>
</comment>
<comment type="similarity">
    <text evidence="2">Belongs to the VirD4/TraG family.</text>
</comment>
<evidence type="ECO:0000256" key="2">
    <source>
        <dbReference type="ARBA" id="ARBA00008806"/>
    </source>
</evidence>
<feature type="transmembrane region" description="Helical" evidence="7">
    <location>
        <begin position="65"/>
        <end position="85"/>
    </location>
</feature>
<keyword evidence="3" id="KW-1003">Cell membrane</keyword>
<dbReference type="InterPro" id="IPR003688">
    <property type="entry name" value="TraG/VirD4"/>
</dbReference>
<dbReference type="PANTHER" id="PTHR37937:SF1">
    <property type="entry name" value="CONJUGATIVE TRANSFER: DNA TRANSPORT"/>
    <property type="match status" value="1"/>
</dbReference>
<dbReference type="CDD" id="cd01127">
    <property type="entry name" value="TrwB_TraG_TraD_VirD4"/>
    <property type="match status" value="2"/>
</dbReference>
<evidence type="ECO:0000256" key="3">
    <source>
        <dbReference type="ARBA" id="ARBA00022475"/>
    </source>
</evidence>
<dbReference type="InterPro" id="IPR027417">
    <property type="entry name" value="P-loop_NTPase"/>
</dbReference>
<evidence type="ECO:0000256" key="6">
    <source>
        <dbReference type="ARBA" id="ARBA00023136"/>
    </source>
</evidence>
<dbReference type="Proteomes" id="UP001499988">
    <property type="component" value="Unassembled WGS sequence"/>
</dbReference>
<evidence type="ECO:0000313" key="8">
    <source>
        <dbReference type="EMBL" id="GAA4875914.1"/>
    </source>
</evidence>
<evidence type="ECO:0000256" key="1">
    <source>
        <dbReference type="ARBA" id="ARBA00004651"/>
    </source>
</evidence>
<organism evidence="8 9">
    <name type="scientific">Ferrimonas pelagia</name>
    <dbReference type="NCBI Taxonomy" id="1177826"/>
    <lineage>
        <taxon>Bacteria</taxon>
        <taxon>Pseudomonadati</taxon>
        <taxon>Pseudomonadota</taxon>
        <taxon>Gammaproteobacteria</taxon>
        <taxon>Alteromonadales</taxon>
        <taxon>Ferrimonadaceae</taxon>
        <taxon>Ferrimonas</taxon>
    </lineage>
</organism>
<gene>
    <name evidence="8" type="primary">traG</name>
    <name evidence="8" type="ORF">GCM10023333_06460</name>
</gene>